<evidence type="ECO:0000313" key="2">
    <source>
        <dbReference type="EMBL" id="CBX98414.1"/>
    </source>
</evidence>
<keyword evidence="3" id="KW-1185">Reference proteome</keyword>
<dbReference type="HOGENOM" id="CLU_3087682_0_0_1"/>
<sequence length="52" mass="6369">MSKNQNQHHRKTQKQQNDEAKKYKRLKRPKILEKICIHHHSTVKRNKKKSPL</sequence>
<dbReference type="EMBL" id="FP929133">
    <property type="protein sequence ID" value="CBX98414.1"/>
    <property type="molecule type" value="Genomic_DNA"/>
</dbReference>
<dbReference type="Proteomes" id="UP000002668">
    <property type="component" value="Genome"/>
</dbReference>
<dbReference type="InParanoid" id="E5A469"/>
<evidence type="ECO:0000256" key="1">
    <source>
        <dbReference type="SAM" id="MobiDB-lite"/>
    </source>
</evidence>
<reference evidence="3" key="1">
    <citation type="journal article" date="2011" name="Nat. Commun.">
        <title>Effector diversification within compartments of the Leptosphaeria maculans genome affected by Repeat-Induced Point mutations.</title>
        <authorList>
            <person name="Rouxel T."/>
            <person name="Grandaubert J."/>
            <person name="Hane J.K."/>
            <person name="Hoede C."/>
            <person name="van de Wouw A.P."/>
            <person name="Couloux A."/>
            <person name="Dominguez V."/>
            <person name="Anthouard V."/>
            <person name="Bally P."/>
            <person name="Bourras S."/>
            <person name="Cozijnsen A.J."/>
            <person name="Ciuffetti L.M."/>
            <person name="Degrave A."/>
            <person name="Dilmaghani A."/>
            <person name="Duret L."/>
            <person name="Fudal I."/>
            <person name="Goodwin S.B."/>
            <person name="Gout L."/>
            <person name="Glaser N."/>
            <person name="Linglin J."/>
            <person name="Kema G.H.J."/>
            <person name="Lapalu N."/>
            <person name="Lawrence C.B."/>
            <person name="May K."/>
            <person name="Meyer M."/>
            <person name="Ollivier B."/>
            <person name="Poulain J."/>
            <person name="Schoch C.L."/>
            <person name="Simon A."/>
            <person name="Spatafora J.W."/>
            <person name="Stachowiak A."/>
            <person name="Turgeon B.G."/>
            <person name="Tyler B.M."/>
            <person name="Vincent D."/>
            <person name="Weissenbach J."/>
            <person name="Amselem J."/>
            <person name="Quesneville H."/>
            <person name="Oliver R.P."/>
            <person name="Wincker P."/>
            <person name="Balesdent M.-H."/>
            <person name="Howlett B.J."/>
        </authorList>
    </citation>
    <scope>NUCLEOTIDE SEQUENCE [LARGE SCALE GENOMIC DNA]</scope>
    <source>
        <strain evidence="3">JN3 / isolate v23.1.3 / race Av1-4-5-6-7-8</strain>
    </source>
</reference>
<organism evidence="3">
    <name type="scientific">Leptosphaeria maculans (strain JN3 / isolate v23.1.3 / race Av1-4-5-6-7-8)</name>
    <name type="common">Blackleg fungus</name>
    <name type="synonym">Phoma lingam</name>
    <dbReference type="NCBI Taxonomy" id="985895"/>
    <lineage>
        <taxon>Eukaryota</taxon>
        <taxon>Fungi</taxon>
        <taxon>Dikarya</taxon>
        <taxon>Ascomycota</taxon>
        <taxon>Pezizomycotina</taxon>
        <taxon>Dothideomycetes</taxon>
        <taxon>Pleosporomycetidae</taxon>
        <taxon>Pleosporales</taxon>
        <taxon>Pleosporineae</taxon>
        <taxon>Leptosphaeriaceae</taxon>
        <taxon>Plenodomus</taxon>
        <taxon>Plenodomus lingam/Leptosphaeria maculans species complex</taxon>
    </lineage>
</organism>
<evidence type="ECO:0000313" key="3">
    <source>
        <dbReference type="Proteomes" id="UP000002668"/>
    </source>
</evidence>
<name>E5A469_LEPMJ</name>
<dbReference type="AlphaFoldDB" id="E5A469"/>
<gene>
    <name evidence="2" type="ORF">LEMA_P098230.1</name>
</gene>
<feature type="region of interest" description="Disordered" evidence="1">
    <location>
        <begin position="1"/>
        <end position="32"/>
    </location>
</feature>
<protein>
    <submittedName>
        <fullName evidence="2">Predicted protein</fullName>
    </submittedName>
</protein>
<dbReference type="VEuPathDB" id="FungiDB:LEMA_P098230.1"/>
<proteinExistence type="predicted"/>
<accession>E5A469</accession>
<feature type="compositionally biased region" description="Basic residues" evidence="1">
    <location>
        <begin position="1"/>
        <end position="13"/>
    </location>
</feature>